<keyword evidence="2" id="KW-0812">Transmembrane</keyword>
<evidence type="ECO:0000256" key="1">
    <source>
        <dbReference type="SAM" id="MobiDB-lite"/>
    </source>
</evidence>
<reference evidence="3 4" key="1">
    <citation type="submission" date="2016-10" db="EMBL/GenBank/DDBJ databases">
        <authorList>
            <person name="de Groot N.N."/>
        </authorList>
    </citation>
    <scope>NUCLEOTIDE SEQUENCE [LARGE SCALE GENOMIC DNA]</scope>
    <source>
        <strain evidence="3 4">OK461</strain>
    </source>
</reference>
<dbReference type="Proteomes" id="UP000181942">
    <property type="component" value="Unassembled WGS sequence"/>
</dbReference>
<dbReference type="AlphaFoldDB" id="A0A1I2VSF3"/>
<accession>A0A1I2VSF3</accession>
<feature type="transmembrane region" description="Helical" evidence="2">
    <location>
        <begin position="35"/>
        <end position="54"/>
    </location>
</feature>
<keyword evidence="2" id="KW-0472">Membrane</keyword>
<feature type="compositionally biased region" description="Basic residues" evidence="1">
    <location>
        <begin position="1"/>
        <end position="13"/>
    </location>
</feature>
<name>A0A1I2VSF3_9ACTN</name>
<dbReference type="EMBL" id="FONR01000033">
    <property type="protein sequence ID" value="SFG92070.1"/>
    <property type="molecule type" value="Genomic_DNA"/>
</dbReference>
<protein>
    <submittedName>
        <fullName evidence="3">Uncharacterized protein</fullName>
    </submittedName>
</protein>
<dbReference type="OrthoDB" id="3855691at2"/>
<keyword evidence="2" id="KW-1133">Transmembrane helix</keyword>
<organism evidence="3 4">
    <name type="scientific">Streptomyces mirabilis</name>
    <dbReference type="NCBI Taxonomy" id="68239"/>
    <lineage>
        <taxon>Bacteria</taxon>
        <taxon>Bacillati</taxon>
        <taxon>Actinomycetota</taxon>
        <taxon>Actinomycetes</taxon>
        <taxon>Kitasatosporales</taxon>
        <taxon>Streptomycetaceae</taxon>
        <taxon>Streptomyces</taxon>
    </lineage>
</organism>
<feature type="region of interest" description="Disordered" evidence="1">
    <location>
        <begin position="1"/>
        <end position="21"/>
    </location>
</feature>
<sequence>MSRGRRTRGRRVGRPASSGPLAWVTSLPARLHLRWLVILVVTAAVMGAYGRVLVTASPMPPGKAPAADAQQGHGSPTPHIGKASRAR</sequence>
<dbReference type="RefSeq" id="WP_075033073.1">
    <property type="nucleotide sequence ID" value="NZ_FONR01000033.1"/>
</dbReference>
<evidence type="ECO:0000256" key="2">
    <source>
        <dbReference type="SAM" id="Phobius"/>
    </source>
</evidence>
<feature type="region of interest" description="Disordered" evidence="1">
    <location>
        <begin position="56"/>
        <end position="87"/>
    </location>
</feature>
<proteinExistence type="predicted"/>
<gene>
    <name evidence="3" type="ORF">SAMN02787118_13346</name>
</gene>
<evidence type="ECO:0000313" key="4">
    <source>
        <dbReference type="Proteomes" id="UP000181942"/>
    </source>
</evidence>
<evidence type="ECO:0000313" key="3">
    <source>
        <dbReference type="EMBL" id="SFG92070.1"/>
    </source>
</evidence>